<dbReference type="InterPro" id="IPR011010">
    <property type="entry name" value="DNA_brk_join_enz"/>
</dbReference>
<gene>
    <name evidence="7" type="ORF">DXC39_29810</name>
</gene>
<feature type="domain" description="Tyr recombinase" evidence="5">
    <location>
        <begin position="379"/>
        <end position="556"/>
    </location>
</feature>
<evidence type="ECO:0000259" key="6">
    <source>
        <dbReference type="PROSITE" id="PS51900"/>
    </source>
</evidence>
<proteinExistence type="inferred from homology"/>
<organism evidence="7 8">
    <name type="scientific">Hungatella hathewayi</name>
    <dbReference type="NCBI Taxonomy" id="154046"/>
    <lineage>
        <taxon>Bacteria</taxon>
        <taxon>Bacillati</taxon>
        <taxon>Bacillota</taxon>
        <taxon>Clostridia</taxon>
        <taxon>Lachnospirales</taxon>
        <taxon>Lachnospiraceae</taxon>
        <taxon>Hungatella</taxon>
    </lineage>
</organism>
<name>A0A3E4TSG3_9FIRM</name>
<dbReference type="EMBL" id="QSSQ01000054">
    <property type="protein sequence ID" value="RGL94207.1"/>
    <property type="molecule type" value="Genomic_DNA"/>
</dbReference>
<dbReference type="AlphaFoldDB" id="A0A3E4TSG3"/>
<comment type="caution">
    <text evidence="7">The sequence shown here is derived from an EMBL/GenBank/DDBJ whole genome shotgun (WGS) entry which is preliminary data.</text>
</comment>
<evidence type="ECO:0000256" key="3">
    <source>
        <dbReference type="ARBA" id="ARBA00023172"/>
    </source>
</evidence>
<evidence type="ECO:0000256" key="2">
    <source>
        <dbReference type="ARBA" id="ARBA00023125"/>
    </source>
</evidence>
<dbReference type="Gene3D" id="1.10.150.130">
    <property type="match status" value="1"/>
</dbReference>
<accession>A0A3E4TSG3</accession>
<evidence type="ECO:0000313" key="8">
    <source>
        <dbReference type="Proteomes" id="UP000261257"/>
    </source>
</evidence>
<dbReference type="Proteomes" id="UP000261257">
    <property type="component" value="Unassembled WGS sequence"/>
</dbReference>
<dbReference type="GO" id="GO:0006310">
    <property type="term" value="P:DNA recombination"/>
    <property type="evidence" value="ECO:0007669"/>
    <property type="project" value="UniProtKB-KW"/>
</dbReference>
<dbReference type="CDD" id="cd00397">
    <property type="entry name" value="DNA_BRE_C"/>
    <property type="match status" value="1"/>
</dbReference>
<evidence type="ECO:0000313" key="7">
    <source>
        <dbReference type="EMBL" id="RGL94207.1"/>
    </source>
</evidence>
<dbReference type="GO" id="GO:0003677">
    <property type="term" value="F:DNA binding"/>
    <property type="evidence" value="ECO:0007669"/>
    <property type="project" value="UniProtKB-UniRule"/>
</dbReference>
<keyword evidence="2 4" id="KW-0238">DNA-binding</keyword>
<sequence length="584" mass="70172">MSAIRFVCLEQEEERTLLQKQLEVELAECSEVEATYRNKVKRFMMENGIWHISELDYSWRQKFRQFIAGQLQPSSYSTYEKGFDRIKQHSIQKQMQAVSRKETQITYENQIWFLPYHPDQKLVRRLDKAQRKEELAWDFRRQAPETMKRQIFHILNCLLEQDQNRETLRNHIDALKLFYDFCVEESVEDIEMLELPVYQRFEETLGTRRERTISIVDLCRKILFLQEDKIHWDAHIWYLERFHFESERIDRSSPVVALSFIEVTHKRNRELLKQYMRYGLGITYLTIKNLRSEMYYVKNLLMELPQEETVDICSVTPEQMDTYFRHKQNKEIQAETFNKMVMSIKHFFDFLLARRYIKKMPFCADYYLKKNVPKHYDRSVELNVSREILQKLYRFPEIPRLMYLHLWCVGLRVSEVCTLKGDAYYIQGRDAWIQVYQIKTKSYKRIPIPAALYQLMKEYRKKYKIGPSDYVFQNRKGEAYRSATFRNKMLKGCAENAIQGGAYLFQSHDYRHSIATLLYDNGVSLQGVRDYLGHTYEEMTRQYIDYMPRRLASANDEYFNQHGSLAAGLKKGKGRKRGKQTLPA</sequence>
<evidence type="ECO:0000256" key="1">
    <source>
        <dbReference type="ARBA" id="ARBA00008857"/>
    </source>
</evidence>
<dbReference type="PROSITE" id="PS51900">
    <property type="entry name" value="CB"/>
    <property type="match status" value="1"/>
</dbReference>
<dbReference type="GO" id="GO:0015074">
    <property type="term" value="P:DNA integration"/>
    <property type="evidence" value="ECO:0007669"/>
    <property type="project" value="InterPro"/>
</dbReference>
<dbReference type="InterPro" id="IPR013762">
    <property type="entry name" value="Integrase-like_cat_sf"/>
</dbReference>
<dbReference type="PROSITE" id="PS51898">
    <property type="entry name" value="TYR_RECOMBINASE"/>
    <property type="match status" value="1"/>
</dbReference>
<dbReference type="SUPFAM" id="SSF56349">
    <property type="entry name" value="DNA breaking-rejoining enzymes"/>
    <property type="match status" value="1"/>
</dbReference>
<evidence type="ECO:0000256" key="4">
    <source>
        <dbReference type="PROSITE-ProRule" id="PRU01248"/>
    </source>
</evidence>
<evidence type="ECO:0000259" key="5">
    <source>
        <dbReference type="PROSITE" id="PS51898"/>
    </source>
</evidence>
<dbReference type="PANTHER" id="PTHR30349:SF41">
    <property type="entry name" value="INTEGRASE_RECOMBINASE PROTEIN MJ0367-RELATED"/>
    <property type="match status" value="1"/>
</dbReference>
<dbReference type="RefSeq" id="WP_007870335.1">
    <property type="nucleotide sequence ID" value="NZ_QRQF01000046.1"/>
</dbReference>
<dbReference type="InterPro" id="IPR050090">
    <property type="entry name" value="Tyrosine_recombinase_XerCD"/>
</dbReference>
<dbReference type="InterPro" id="IPR002104">
    <property type="entry name" value="Integrase_catalytic"/>
</dbReference>
<dbReference type="Pfam" id="PF00589">
    <property type="entry name" value="Phage_integrase"/>
    <property type="match status" value="1"/>
</dbReference>
<evidence type="ECO:0008006" key="9">
    <source>
        <dbReference type="Google" id="ProtNLM"/>
    </source>
</evidence>
<comment type="similarity">
    <text evidence="1">Belongs to the 'phage' integrase family.</text>
</comment>
<reference evidence="7 8" key="1">
    <citation type="submission" date="2018-08" db="EMBL/GenBank/DDBJ databases">
        <title>A genome reference for cultivated species of the human gut microbiota.</title>
        <authorList>
            <person name="Zou Y."/>
            <person name="Xue W."/>
            <person name="Luo G."/>
        </authorList>
    </citation>
    <scope>NUCLEOTIDE SEQUENCE [LARGE SCALE GENOMIC DNA]</scope>
    <source>
        <strain evidence="7 8">TF05-11AC</strain>
    </source>
</reference>
<protein>
    <recommendedName>
        <fullName evidence="9">Recombinase XerD</fullName>
    </recommendedName>
</protein>
<feature type="domain" description="Core-binding (CB)" evidence="6">
    <location>
        <begin position="266"/>
        <end position="352"/>
    </location>
</feature>
<dbReference type="Gene3D" id="1.10.443.10">
    <property type="entry name" value="Intergrase catalytic core"/>
    <property type="match status" value="1"/>
</dbReference>
<keyword evidence="3" id="KW-0233">DNA recombination</keyword>
<dbReference type="PANTHER" id="PTHR30349">
    <property type="entry name" value="PHAGE INTEGRASE-RELATED"/>
    <property type="match status" value="1"/>
</dbReference>
<dbReference type="InterPro" id="IPR044068">
    <property type="entry name" value="CB"/>
</dbReference>
<dbReference type="InterPro" id="IPR010998">
    <property type="entry name" value="Integrase_recombinase_N"/>
</dbReference>